<dbReference type="InterPro" id="IPR037171">
    <property type="entry name" value="NagB/RpiA_transferase-like"/>
</dbReference>
<dbReference type="InterPro" id="IPR004788">
    <property type="entry name" value="Ribose5P_isomerase_type_A"/>
</dbReference>
<evidence type="ECO:0000256" key="1">
    <source>
        <dbReference type="ARBA" id="ARBA00001713"/>
    </source>
</evidence>
<sequence length="268" mass="29028">MTSPLGGPKGEILYAREHEAVWFKGKCFVLSVWAGLGSGLASGFAIQYLGQQIRSGAFRDITGIPTSVDSASEAAKAGVPLDEYGDSFKIDLAFNDADFIEEESLAAVIGRQKMLGGESIIQEKTILRAAEKLVLIGTAKQYQGVVDGSIPVLTKSVNWLETAEEIDDLFLGDAESVKEHDLEHDHFDRAKVMCVTIFSAKRDARLMLVLIDRASHDLPEEKKRGLGFDAIDLSANGAEKEDSNCFKGAGRACRADTVDLEMPNGSKE</sequence>
<comment type="caution">
    <text evidence="6">The sequence shown here is derived from an EMBL/GenBank/DDBJ whole genome shotgun (WGS) entry which is preliminary data.</text>
</comment>
<name>A0A830DFI9_9LAMI</name>
<dbReference type="InterPro" id="IPR050262">
    <property type="entry name" value="Ribose-5P_isomerase"/>
</dbReference>
<dbReference type="Proteomes" id="UP000653305">
    <property type="component" value="Unassembled WGS sequence"/>
</dbReference>
<dbReference type="SUPFAM" id="SSF100950">
    <property type="entry name" value="NagB/RpiA/CoA transferase-like"/>
    <property type="match status" value="1"/>
</dbReference>
<dbReference type="EC" id="5.3.1.6" evidence="4"/>
<dbReference type="EMBL" id="BMAC01001096">
    <property type="protein sequence ID" value="GFQ05606.1"/>
    <property type="molecule type" value="Genomic_DNA"/>
</dbReference>
<dbReference type="PANTHER" id="PTHR43748:SF1">
    <property type="entry name" value="RIBOSE-5-PHOSPHATE ISOMERASE 4, CHLOROPLASTIC-RELATED"/>
    <property type="match status" value="1"/>
</dbReference>
<dbReference type="Gene3D" id="3.40.50.1360">
    <property type="match status" value="1"/>
</dbReference>
<evidence type="ECO:0000256" key="3">
    <source>
        <dbReference type="ARBA" id="ARBA00008088"/>
    </source>
</evidence>
<organism evidence="6 7">
    <name type="scientific">Phtheirospermum japonicum</name>
    <dbReference type="NCBI Taxonomy" id="374723"/>
    <lineage>
        <taxon>Eukaryota</taxon>
        <taxon>Viridiplantae</taxon>
        <taxon>Streptophyta</taxon>
        <taxon>Embryophyta</taxon>
        <taxon>Tracheophyta</taxon>
        <taxon>Spermatophyta</taxon>
        <taxon>Magnoliopsida</taxon>
        <taxon>eudicotyledons</taxon>
        <taxon>Gunneridae</taxon>
        <taxon>Pentapetalae</taxon>
        <taxon>asterids</taxon>
        <taxon>lamiids</taxon>
        <taxon>Lamiales</taxon>
        <taxon>Orobanchaceae</taxon>
        <taxon>Orobanchaceae incertae sedis</taxon>
        <taxon>Phtheirospermum</taxon>
    </lineage>
</organism>
<dbReference type="OrthoDB" id="1555531at2759"/>
<keyword evidence="7" id="KW-1185">Reference proteome</keyword>
<evidence type="ECO:0000256" key="5">
    <source>
        <dbReference type="ARBA" id="ARBA00023235"/>
    </source>
</evidence>
<comment type="pathway">
    <text evidence="2">Carbohydrate degradation; pentose phosphate pathway; D-ribose 5-phosphate from D-ribulose 5-phosphate (non-oxidative stage): step 1/1.</text>
</comment>
<evidence type="ECO:0000313" key="6">
    <source>
        <dbReference type="EMBL" id="GFQ05606.1"/>
    </source>
</evidence>
<dbReference type="AlphaFoldDB" id="A0A830DFI9"/>
<reference evidence="6" key="1">
    <citation type="submission" date="2020-07" db="EMBL/GenBank/DDBJ databases">
        <title>Ethylene signaling mediates host invasion by parasitic plants.</title>
        <authorList>
            <person name="Yoshida S."/>
        </authorList>
    </citation>
    <scope>NUCLEOTIDE SEQUENCE</scope>
    <source>
        <strain evidence="6">Okayama</strain>
    </source>
</reference>
<dbReference type="PANTHER" id="PTHR43748">
    <property type="entry name" value="RIBOSE-5-PHOSPHATE ISOMERASE 3, CHLOROPLASTIC-RELATED"/>
    <property type="match status" value="1"/>
</dbReference>
<dbReference type="GO" id="GO:0009052">
    <property type="term" value="P:pentose-phosphate shunt, non-oxidative branch"/>
    <property type="evidence" value="ECO:0007669"/>
    <property type="project" value="InterPro"/>
</dbReference>
<keyword evidence="5 6" id="KW-0413">Isomerase</keyword>
<dbReference type="Pfam" id="PF06026">
    <property type="entry name" value="Rib_5-P_isom_A"/>
    <property type="match status" value="1"/>
</dbReference>
<evidence type="ECO:0000256" key="4">
    <source>
        <dbReference type="ARBA" id="ARBA00011959"/>
    </source>
</evidence>
<comment type="catalytic activity">
    <reaction evidence="1">
        <text>aldehydo-D-ribose 5-phosphate = D-ribulose 5-phosphate</text>
        <dbReference type="Rhea" id="RHEA:14657"/>
        <dbReference type="ChEBI" id="CHEBI:58121"/>
        <dbReference type="ChEBI" id="CHEBI:58273"/>
        <dbReference type="EC" id="5.3.1.6"/>
    </reaction>
</comment>
<accession>A0A830DFI9</accession>
<dbReference type="UniPathway" id="UPA00115">
    <property type="reaction ID" value="UER00412"/>
</dbReference>
<proteinExistence type="inferred from homology"/>
<evidence type="ECO:0000256" key="2">
    <source>
        <dbReference type="ARBA" id="ARBA00004988"/>
    </source>
</evidence>
<evidence type="ECO:0000313" key="7">
    <source>
        <dbReference type="Proteomes" id="UP000653305"/>
    </source>
</evidence>
<comment type="similarity">
    <text evidence="3">Belongs to the ribose 5-phosphate isomerase family.</text>
</comment>
<dbReference type="GO" id="GO:0004751">
    <property type="term" value="F:ribose-5-phosphate isomerase activity"/>
    <property type="evidence" value="ECO:0007669"/>
    <property type="project" value="UniProtKB-EC"/>
</dbReference>
<protein>
    <recommendedName>
        <fullName evidence="4">ribose-5-phosphate isomerase</fullName>
        <ecNumber evidence="4">5.3.1.6</ecNumber>
    </recommendedName>
</protein>
<gene>
    <name evidence="6" type="ORF">PHJA_002704700</name>
</gene>